<dbReference type="PANTHER" id="PTHR35848">
    <property type="entry name" value="OXALATE-BINDING PROTEIN"/>
    <property type="match status" value="1"/>
</dbReference>
<dbReference type="Proteomes" id="UP000886817">
    <property type="component" value="Unassembled WGS sequence"/>
</dbReference>
<accession>A0A9D2B4I1</accession>
<gene>
    <name evidence="3" type="ORF">IAA45_10915</name>
</gene>
<reference evidence="3" key="2">
    <citation type="submission" date="2021-04" db="EMBL/GenBank/DDBJ databases">
        <authorList>
            <person name="Gilroy R."/>
        </authorList>
    </citation>
    <scope>NUCLEOTIDE SEQUENCE</scope>
    <source>
        <strain evidence="3">ChiSjej1B19-8411</strain>
    </source>
</reference>
<reference evidence="3" key="1">
    <citation type="journal article" date="2021" name="PeerJ">
        <title>Extensive microbial diversity within the chicken gut microbiome revealed by metagenomics and culture.</title>
        <authorList>
            <person name="Gilroy R."/>
            <person name="Ravi A."/>
            <person name="Getino M."/>
            <person name="Pursley I."/>
            <person name="Horton D.L."/>
            <person name="Alikhan N.F."/>
            <person name="Baker D."/>
            <person name="Gharbi K."/>
            <person name="Hall N."/>
            <person name="Watson M."/>
            <person name="Adriaenssens E.M."/>
            <person name="Foster-Nyarko E."/>
            <person name="Jarju S."/>
            <person name="Secka A."/>
            <person name="Antonio M."/>
            <person name="Oren A."/>
            <person name="Chaudhuri R.R."/>
            <person name="La Ragione R."/>
            <person name="Hildebrand F."/>
            <person name="Pallen M.J."/>
        </authorList>
    </citation>
    <scope>NUCLEOTIDE SEQUENCE</scope>
    <source>
        <strain evidence="3">ChiSjej1B19-8411</strain>
    </source>
</reference>
<evidence type="ECO:0000256" key="1">
    <source>
        <dbReference type="ARBA" id="ARBA00022723"/>
    </source>
</evidence>
<dbReference type="PANTHER" id="PTHR35848:SF6">
    <property type="entry name" value="CUPIN TYPE-2 DOMAIN-CONTAINING PROTEIN"/>
    <property type="match status" value="1"/>
</dbReference>
<dbReference type="EMBL" id="DXEX01000234">
    <property type="protein sequence ID" value="HIX60206.1"/>
    <property type="molecule type" value="Genomic_DNA"/>
</dbReference>
<dbReference type="InterPro" id="IPR011051">
    <property type="entry name" value="RmlC_Cupin_sf"/>
</dbReference>
<dbReference type="Pfam" id="PF07883">
    <property type="entry name" value="Cupin_2"/>
    <property type="match status" value="1"/>
</dbReference>
<evidence type="ECO:0000313" key="4">
    <source>
        <dbReference type="Proteomes" id="UP000886817"/>
    </source>
</evidence>
<proteinExistence type="predicted"/>
<comment type="caution">
    <text evidence="3">The sequence shown here is derived from an EMBL/GenBank/DDBJ whole genome shotgun (WGS) entry which is preliminary data.</text>
</comment>
<keyword evidence="1" id="KW-0479">Metal-binding</keyword>
<dbReference type="InterPro" id="IPR013096">
    <property type="entry name" value="Cupin_2"/>
</dbReference>
<dbReference type="InterPro" id="IPR051610">
    <property type="entry name" value="GPI/OXD"/>
</dbReference>
<evidence type="ECO:0000259" key="2">
    <source>
        <dbReference type="Pfam" id="PF07883"/>
    </source>
</evidence>
<evidence type="ECO:0000313" key="3">
    <source>
        <dbReference type="EMBL" id="HIX60206.1"/>
    </source>
</evidence>
<name>A0A9D2B4I1_9FIRM</name>
<dbReference type="AlphaFoldDB" id="A0A9D2B4I1"/>
<organism evidence="3 4">
    <name type="scientific">Candidatus Blautia gallistercoris</name>
    <dbReference type="NCBI Taxonomy" id="2838490"/>
    <lineage>
        <taxon>Bacteria</taxon>
        <taxon>Bacillati</taxon>
        <taxon>Bacillota</taxon>
        <taxon>Clostridia</taxon>
        <taxon>Lachnospirales</taxon>
        <taxon>Lachnospiraceae</taxon>
        <taxon>Blautia</taxon>
    </lineage>
</organism>
<dbReference type="InterPro" id="IPR014710">
    <property type="entry name" value="RmlC-like_jellyroll"/>
</dbReference>
<feature type="domain" description="Cupin type-2" evidence="2">
    <location>
        <begin position="42"/>
        <end position="109"/>
    </location>
</feature>
<dbReference type="SUPFAM" id="SSF51182">
    <property type="entry name" value="RmlC-like cupins"/>
    <property type="match status" value="1"/>
</dbReference>
<dbReference type="CDD" id="cd02221">
    <property type="entry name" value="cupin_TM1287-like"/>
    <property type="match status" value="1"/>
</dbReference>
<protein>
    <submittedName>
        <fullName evidence="3">Cupin domain-containing protein</fullName>
    </submittedName>
</protein>
<dbReference type="GO" id="GO:0046872">
    <property type="term" value="F:metal ion binding"/>
    <property type="evidence" value="ECO:0007669"/>
    <property type="project" value="UniProtKB-KW"/>
</dbReference>
<sequence length="114" mass="12584">MTSKGERTIIRNENMAGGEGHVLIEHLLNDEQKGNASRMFAEVTLEPGCTLGFHEHHGESETYYLLTGEGIYQDNDKEYPVKAGDVTFCDDGNGHGLKNTGDSDLKFIALILKK</sequence>
<dbReference type="Gene3D" id="2.60.120.10">
    <property type="entry name" value="Jelly Rolls"/>
    <property type="match status" value="1"/>
</dbReference>